<sequence>MTRILRNLLLIAAAQLSHAIPTSGPSAATVRLDNATITGKNLGVVNKFYGIPYALSPTGDRRLRLPQTIPAYTTDFAATDYGLSCPQQEGASPNPYQPAGVIYLTIPKSTAKLAQGEDCLNLNVVAPSNVKPGAKLPVVVWIYGGGFQSGTSSSYDGSAVVNRSIVLNEPVIFVSMNYRLSALGFMGSKEVKAAGVGNLGLQDQRQAFRWIQKYISAFGGDPSKVTIWGESAGAISIGHHLVANNGNNEGLFHAAVMQSGSQTALSDITHGQKYYDFMVSQTGCGNATDTLDCLRGVPYDSFKAAMDKSPGIFDYQSVNLPWCPRADGVFITDTPQKLVREGKVANVPLITGDCDDEGTLFAVSNLNVTTDAQVKSYFKQNWWTDASSAALDGLLFHYPSDARLGSPYDTGFLNAITPQFKRIASIIGDASFQGPRRFFLQHRSQKQNTWSFLSKRAKSNPILGSVHASDIPNAYGAELRDYIINFATKLDPNGKDGNGKPLVQWPKYSNWAPSMLTFLDGPVPVTITKDDFRKDAINYMMDFEQHNLVN</sequence>
<organism evidence="1 2">
    <name type="scientific">Pluteus cervinus</name>
    <dbReference type="NCBI Taxonomy" id="181527"/>
    <lineage>
        <taxon>Eukaryota</taxon>
        <taxon>Fungi</taxon>
        <taxon>Dikarya</taxon>
        <taxon>Basidiomycota</taxon>
        <taxon>Agaricomycotina</taxon>
        <taxon>Agaricomycetes</taxon>
        <taxon>Agaricomycetidae</taxon>
        <taxon>Agaricales</taxon>
        <taxon>Pluteineae</taxon>
        <taxon>Pluteaceae</taxon>
        <taxon>Pluteus</taxon>
    </lineage>
</organism>
<gene>
    <name evidence="1" type="ORF">BDN72DRAFT_766310</name>
</gene>
<dbReference type="EMBL" id="ML208311">
    <property type="protein sequence ID" value="TFK70539.1"/>
    <property type="molecule type" value="Genomic_DNA"/>
</dbReference>
<evidence type="ECO:0000313" key="1">
    <source>
        <dbReference type="EMBL" id="TFK70539.1"/>
    </source>
</evidence>
<accession>A0ACD3AXW6</accession>
<reference evidence="1 2" key="1">
    <citation type="journal article" date="2019" name="Nat. Ecol. Evol.">
        <title>Megaphylogeny resolves global patterns of mushroom evolution.</title>
        <authorList>
            <person name="Varga T."/>
            <person name="Krizsan K."/>
            <person name="Foldi C."/>
            <person name="Dima B."/>
            <person name="Sanchez-Garcia M."/>
            <person name="Sanchez-Ramirez S."/>
            <person name="Szollosi G.J."/>
            <person name="Szarkandi J.G."/>
            <person name="Papp V."/>
            <person name="Albert L."/>
            <person name="Andreopoulos W."/>
            <person name="Angelini C."/>
            <person name="Antonin V."/>
            <person name="Barry K.W."/>
            <person name="Bougher N.L."/>
            <person name="Buchanan P."/>
            <person name="Buyck B."/>
            <person name="Bense V."/>
            <person name="Catcheside P."/>
            <person name="Chovatia M."/>
            <person name="Cooper J."/>
            <person name="Damon W."/>
            <person name="Desjardin D."/>
            <person name="Finy P."/>
            <person name="Geml J."/>
            <person name="Haridas S."/>
            <person name="Hughes K."/>
            <person name="Justo A."/>
            <person name="Karasinski D."/>
            <person name="Kautmanova I."/>
            <person name="Kiss B."/>
            <person name="Kocsube S."/>
            <person name="Kotiranta H."/>
            <person name="LaButti K.M."/>
            <person name="Lechner B.E."/>
            <person name="Liimatainen K."/>
            <person name="Lipzen A."/>
            <person name="Lukacs Z."/>
            <person name="Mihaltcheva S."/>
            <person name="Morgado L.N."/>
            <person name="Niskanen T."/>
            <person name="Noordeloos M.E."/>
            <person name="Ohm R.A."/>
            <person name="Ortiz-Santana B."/>
            <person name="Ovrebo C."/>
            <person name="Racz N."/>
            <person name="Riley R."/>
            <person name="Savchenko A."/>
            <person name="Shiryaev A."/>
            <person name="Soop K."/>
            <person name="Spirin V."/>
            <person name="Szebenyi C."/>
            <person name="Tomsovsky M."/>
            <person name="Tulloss R.E."/>
            <person name="Uehling J."/>
            <person name="Grigoriev I.V."/>
            <person name="Vagvolgyi C."/>
            <person name="Papp T."/>
            <person name="Martin F.M."/>
            <person name="Miettinen O."/>
            <person name="Hibbett D.S."/>
            <person name="Nagy L.G."/>
        </authorList>
    </citation>
    <scope>NUCLEOTIDE SEQUENCE [LARGE SCALE GENOMIC DNA]</scope>
    <source>
        <strain evidence="1 2">NL-1719</strain>
    </source>
</reference>
<proteinExistence type="predicted"/>
<protein>
    <submittedName>
        <fullName evidence="1">Carotenoid ester lipase</fullName>
    </submittedName>
</protein>
<evidence type="ECO:0000313" key="2">
    <source>
        <dbReference type="Proteomes" id="UP000308600"/>
    </source>
</evidence>
<name>A0ACD3AXW6_9AGAR</name>
<dbReference type="Proteomes" id="UP000308600">
    <property type="component" value="Unassembled WGS sequence"/>
</dbReference>
<keyword evidence="2" id="KW-1185">Reference proteome</keyword>